<dbReference type="Proteomes" id="UP000006671">
    <property type="component" value="Unassembled WGS sequence"/>
</dbReference>
<feature type="domain" description="F-box" evidence="2">
    <location>
        <begin position="34"/>
        <end position="82"/>
    </location>
</feature>
<protein>
    <recommendedName>
        <fullName evidence="2">F-box domain-containing protein</fullName>
    </recommendedName>
</protein>
<evidence type="ECO:0000259" key="2">
    <source>
        <dbReference type="PROSITE" id="PS50181"/>
    </source>
</evidence>
<evidence type="ECO:0000256" key="1">
    <source>
        <dbReference type="SAM" id="MobiDB-lite"/>
    </source>
</evidence>
<feature type="compositionally biased region" description="Polar residues" evidence="1">
    <location>
        <begin position="21"/>
        <end position="33"/>
    </location>
</feature>
<evidence type="ECO:0000313" key="3">
    <source>
        <dbReference type="EMBL" id="EFC37335.1"/>
    </source>
</evidence>
<feature type="region of interest" description="Disordered" evidence="1">
    <location>
        <begin position="1"/>
        <end position="33"/>
    </location>
</feature>
<accession>D2W0Q8</accession>
<keyword evidence="4" id="KW-1185">Reference proteome</keyword>
<gene>
    <name evidence="3" type="ORF">NAEGRDRAFT_53783</name>
</gene>
<dbReference type="EMBL" id="GG738919">
    <property type="protein sequence ID" value="EFC37335.1"/>
    <property type="molecule type" value="Genomic_DNA"/>
</dbReference>
<evidence type="ECO:0000313" key="4">
    <source>
        <dbReference type="Proteomes" id="UP000006671"/>
    </source>
</evidence>
<dbReference type="AlphaFoldDB" id="D2W0Q8"/>
<dbReference type="PROSITE" id="PS50181">
    <property type="entry name" value="FBOX"/>
    <property type="match status" value="1"/>
</dbReference>
<dbReference type="VEuPathDB" id="AmoebaDB:NAEGRDRAFT_53783"/>
<organism evidence="4">
    <name type="scientific">Naegleria gruberi</name>
    <name type="common">Amoeba</name>
    <dbReference type="NCBI Taxonomy" id="5762"/>
    <lineage>
        <taxon>Eukaryota</taxon>
        <taxon>Discoba</taxon>
        <taxon>Heterolobosea</taxon>
        <taxon>Tetramitia</taxon>
        <taxon>Eutetramitia</taxon>
        <taxon>Vahlkampfiidae</taxon>
        <taxon>Naegleria</taxon>
    </lineage>
</organism>
<sequence length="295" mass="34557">MTNIESHQDPFPQDDILLPFTNESNKENSPTPSLGQLEDFPFELLISIATHLNGKDIYSLSKVNSVFLKLLFNQTSSRIAKVLLPYKIEGRNQKLNSFSILRQRSTAFEYRKDELDQQLFNMVQERIWKPLVCYYFPRFNIGLDVKNWMHLLRRRIAHLQVNSPHYLPLTKHEPIKRPLKEGETKPPVKFNPYMDPFEWATKMEERNPYEIDGIENCEWVYKCPMDYDSMIEDDPEKRFCTNCGKHVYKVYSQDDVESHSKLGHCIVMMKLEMPPIPPVLGMPVFLPPTPPPPAQ</sequence>
<name>D2W0Q8_NAEGR</name>
<dbReference type="InterPro" id="IPR001810">
    <property type="entry name" value="F-box_dom"/>
</dbReference>
<dbReference type="KEGG" id="ngr:NAEGRDRAFT_53783"/>
<dbReference type="InterPro" id="IPR036047">
    <property type="entry name" value="F-box-like_dom_sf"/>
</dbReference>
<dbReference type="RefSeq" id="XP_002670079.1">
    <property type="nucleotide sequence ID" value="XM_002670033.1"/>
</dbReference>
<dbReference type="SUPFAM" id="SSF81383">
    <property type="entry name" value="F-box domain"/>
    <property type="match status" value="1"/>
</dbReference>
<dbReference type="GeneID" id="8857305"/>
<dbReference type="InParanoid" id="D2W0Q8"/>
<dbReference type="CDD" id="cd09917">
    <property type="entry name" value="F-box_SF"/>
    <property type="match status" value="1"/>
</dbReference>
<reference evidence="3 4" key="1">
    <citation type="journal article" date="2010" name="Cell">
        <title>The genome of Naegleria gruberi illuminates early eukaryotic versatility.</title>
        <authorList>
            <person name="Fritz-Laylin L.K."/>
            <person name="Prochnik S.E."/>
            <person name="Ginger M.L."/>
            <person name="Dacks J.B."/>
            <person name="Carpenter M.L."/>
            <person name="Field M.C."/>
            <person name="Kuo A."/>
            <person name="Paredez A."/>
            <person name="Chapman J."/>
            <person name="Pham J."/>
            <person name="Shu S."/>
            <person name="Neupane R."/>
            <person name="Cipriano M."/>
            <person name="Mancuso J."/>
            <person name="Tu H."/>
            <person name="Salamov A."/>
            <person name="Lindquist E."/>
            <person name="Shapiro H."/>
            <person name="Lucas S."/>
            <person name="Grigoriev I.V."/>
            <person name="Cande W.Z."/>
            <person name="Fulton C."/>
            <person name="Rokhsar D.S."/>
            <person name="Dawson S.C."/>
        </authorList>
    </citation>
    <scope>NUCLEOTIDE SEQUENCE [LARGE SCALE GENOMIC DNA]</scope>
    <source>
        <strain evidence="3 4">NEG-M</strain>
    </source>
</reference>
<proteinExistence type="predicted"/>